<keyword evidence="2 5" id="KW-0547">Nucleotide-binding</keyword>
<keyword evidence="4 5" id="KW-0067">ATP-binding</keyword>
<dbReference type="EMBL" id="JADCNM010000001">
    <property type="protein sequence ID" value="KAG0503453.1"/>
    <property type="molecule type" value="Genomic_DNA"/>
</dbReference>
<organism evidence="7 8">
    <name type="scientific">Vanilla planifolia</name>
    <name type="common">Vanilla</name>
    <dbReference type="NCBI Taxonomy" id="51239"/>
    <lineage>
        <taxon>Eukaryota</taxon>
        <taxon>Viridiplantae</taxon>
        <taxon>Streptophyta</taxon>
        <taxon>Embryophyta</taxon>
        <taxon>Tracheophyta</taxon>
        <taxon>Spermatophyta</taxon>
        <taxon>Magnoliopsida</taxon>
        <taxon>Liliopsida</taxon>
        <taxon>Asparagales</taxon>
        <taxon>Orchidaceae</taxon>
        <taxon>Vanilloideae</taxon>
        <taxon>Vanilleae</taxon>
        <taxon>Vanilla</taxon>
    </lineage>
</organism>
<dbReference type="PANTHER" id="PTHR48011:SF4">
    <property type="entry name" value="MITOGEN-ACTIVATED PROTEIN KINASE KINASE KINASE 19"/>
    <property type="match status" value="1"/>
</dbReference>
<accession>A0A835VNJ8</accession>
<evidence type="ECO:0000313" key="7">
    <source>
        <dbReference type="EMBL" id="KAG0503453.1"/>
    </source>
</evidence>
<dbReference type="InterPro" id="IPR000719">
    <property type="entry name" value="Prot_kinase_dom"/>
</dbReference>
<dbReference type="SUPFAM" id="SSF56112">
    <property type="entry name" value="Protein kinase-like (PK-like)"/>
    <property type="match status" value="1"/>
</dbReference>
<protein>
    <recommendedName>
        <fullName evidence="6">Protein kinase domain-containing protein</fullName>
    </recommendedName>
</protein>
<evidence type="ECO:0000256" key="2">
    <source>
        <dbReference type="ARBA" id="ARBA00022741"/>
    </source>
</evidence>
<dbReference type="InterPro" id="IPR052751">
    <property type="entry name" value="Plant_MAPKKK"/>
</dbReference>
<evidence type="ECO:0000256" key="3">
    <source>
        <dbReference type="ARBA" id="ARBA00022777"/>
    </source>
</evidence>
<keyword evidence="1" id="KW-0808">Transferase</keyword>
<dbReference type="PROSITE" id="PS00107">
    <property type="entry name" value="PROTEIN_KINASE_ATP"/>
    <property type="match status" value="1"/>
</dbReference>
<evidence type="ECO:0000256" key="5">
    <source>
        <dbReference type="PROSITE-ProRule" id="PRU10141"/>
    </source>
</evidence>
<evidence type="ECO:0000256" key="1">
    <source>
        <dbReference type="ARBA" id="ARBA00022679"/>
    </source>
</evidence>
<dbReference type="GO" id="GO:0004672">
    <property type="term" value="F:protein kinase activity"/>
    <property type="evidence" value="ECO:0007669"/>
    <property type="project" value="InterPro"/>
</dbReference>
<gene>
    <name evidence="7" type="ORF">HPP92_003525</name>
</gene>
<evidence type="ECO:0000256" key="4">
    <source>
        <dbReference type="ARBA" id="ARBA00022840"/>
    </source>
</evidence>
<evidence type="ECO:0000259" key="6">
    <source>
        <dbReference type="PROSITE" id="PS50011"/>
    </source>
</evidence>
<dbReference type="PANTHER" id="PTHR48011">
    <property type="entry name" value="CCR4-NOT TRANSCRIPTIONAL COMPLEX SUBUNIT CAF120-RELATED"/>
    <property type="match status" value="1"/>
</dbReference>
<feature type="binding site" evidence="5">
    <location>
        <position position="122"/>
    </location>
    <ligand>
        <name>ATP</name>
        <dbReference type="ChEBI" id="CHEBI:30616"/>
    </ligand>
</feature>
<dbReference type="Gene3D" id="1.10.510.10">
    <property type="entry name" value="Transferase(Phosphotransferase) domain 1"/>
    <property type="match status" value="1"/>
</dbReference>
<keyword evidence="3" id="KW-0418">Kinase</keyword>
<reference evidence="7 8" key="1">
    <citation type="journal article" date="2020" name="Nat. Food">
        <title>A phased Vanilla planifolia genome enables genetic improvement of flavour and production.</title>
        <authorList>
            <person name="Hasing T."/>
            <person name="Tang H."/>
            <person name="Brym M."/>
            <person name="Khazi F."/>
            <person name="Huang T."/>
            <person name="Chambers A.H."/>
        </authorList>
    </citation>
    <scope>NUCLEOTIDE SEQUENCE [LARGE SCALE GENOMIC DNA]</scope>
    <source>
        <tissue evidence="7">Leaf</tissue>
    </source>
</reference>
<dbReference type="PROSITE" id="PS00108">
    <property type="entry name" value="PROTEIN_KINASE_ST"/>
    <property type="match status" value="1"/>
</dbReference>
<evidence type="ECO:0000313" key="8">
    <source>
        <dbReference type="Proteomes" id="UP000639772"/>
    </source>
</evidence>
<dbReference type="InterPro" id="IPR017441">
    <property type="entry name" value="Protein_kinase_ATP_BS"/>
</dbReference>
<dbReference type="OrthoDB" id="275301at2759"/>
<dbReference type="Proteomes" id="UP000639772">
    <property type="component" value="Chromosome 1"/>
</dbReference>
<name>A0A835VNJ8_VANPL</name>
<feature type="domain" description="Protein kinase" evidence="6">
    <location>
        <begin position="93"/>
        <end position="345"/>
    </location>
</feature>
<dbReference type="AlphaFoldDB" id="A0A835VNJ8"/>
<comment type="caution">
    <text evidence="7">The sequence shown here is derived from an EMBL/GenBank/DDBJ whole genome shotgun (WGS) entry which is preliminary data.</text>
</comment>
<dbReference type="SMART" id="SM00220">
    <property type="entry name" value="S_TKc"/>
    <property type="match status" value="1"/>
</dbReference>
<proteinExistence type="predicted"/>
<dbReference type="CDD" id="cd06606">
    <property type="entry name" value="STKc_MAPKKK"/>
    <property type="match status" value="1"/>
</dbReference>
<dbReference type="PROSITE" id="PS50011">
    <property type="entry name" value="PROTEIN_KINASE_DOM"/>
    <property type="match status" value="1"/>
</dbReference>
<sequence>MFFVGHSCRLAGPVMQASMRGALFSNTWSALRRRRVDGRFPPGWTQQSRSTPLSQATTRGVHLSHLSRPSHRFIYLLPSYSNAAFPSMAMLTWLRGPVIGSGATATVSLAAGASSGDIFAVKSAEISRSGALRREQSILSALDSPSVVSCLGFDVSGVPGGTVFYNLFLEYASGGSLVDEIKRYGGRIPEAKIRSRTREILEGIAYLHGQGVVHCDLKPGNVLIGSDGRAKIGDLGCARWGADGKCGIRGSPMYMAPEAARGEDQGMQADVWALGCILVEMATGIPPWPEVVDALAGIHRIGFSGKSPVIPAWLSHEARDFIGNCLKTDPAERWTPEQLLRHPFVESSFSVSDCVDFSWISPKSTLDLSFWKSMEDEEDEEEEFAKAAEGRIRELASSAPACDWIWNDGDWIDVRSLAGEPTTTDVAVAVAVAVADASAAEVVSNNLIANNTRSRGDTCKCFECKGGMCAKICLPCKMEIVVPCNKENSNLLRVSNWSIRMFSAYHKQ</sequence>
<dbReference type="GO" id="GO:0007165">
    <property type="term" value="P:signal transduction"/>
    <property type="evidence" value="ECO:0007669"/>
    <property type="project" value="TreeGrafter"/>
</dbReference>
<dbReference type="Pfam" id="PF00069">
    <property type="entry name" value="Pkinase"/>
    <property type="match status" value="1"/>
</dbReference>
<dbReference type="GO" id="GO:0005524">
    <property type="term" value="F:ATP binding"/>
    <property type="evidence" value="ECO:0007669"/>
    <property type="project" value="UniProtKB-UniRule"/>
</dbReference>
<dbReference type="InterPro" id="IPR008271">
    <property type="entry name" value="Ser/Thr_kinase_AS"/>
</dbReference>
<dbReference type="InterPro" id="IPR011009">
    <property type="entry name" value="Kinase-like_dom_sf"/>
</dbReference>